<organism evidence="1 2">
    <name type="scientific">Hymenobacter caeli</name>
    <dbReference type="NCBI Taxonomy" id="2735894"/>
    <lineage>
        <taxon>Bacteria</taxon>
        <taxon>Pseudomonadati</taxon>
        <taxon>Bacteroidota</taxon>
        <taxon>Cytophagia</taxon>
        <taxon>Cytophagales</taxon>
        <taxon>Hymenobacteraceae</taxon>
        <taxon>Hymenobacter</taxon>
    </lineage>
</organism>
<accession>A0ABX2FQB8</accession>
<comment type="caution">
    <text evidence="1">The sequence shown here is derived from an EMBL/GenBank/DDBJ whole genome shotgun (WGS) entry which is preliminary data.</text>
</comment>
<reference evidence="1 2" key="1">
    <citation type="submission" date="2020-05" db="EMBL/GenBank/DDBJ databases">
        <title>Genomic Encyclopedia of Type Strains, Phase IV (KMG-V): Genome sequencing to study the core and pangenomes of soil and plant-associated prokaryotes.</title>
        <authorList>
            <person name="Whitman W."/>
        </authorList>
    </citation>
    <scope>NUCLEOTIDE SEQUENCE [LARGE SCALE GENOMIC DNA]</scope>
    <source>
        <strain evidence="1 2">9A</strain>
    </source>
</reference>
<evidence type="ECO:0000313" key="1">
    <source>
        <dbReference type="EMBL" id="NRT19358.1"/>
    </source>
</evidence>
<name>A0ABX2FQB8_9BACT</name>
<evidence type="ECO:0008006" key="3">
    <source>
        <dbReference type="Google" id="ProtNLM"/>
    </source>
</evidence>
<protein>
    <recommendedName>
        <fullName evidence="3">HNH endonuclease</fullName>
    </recommendedName>
</protein>
<evidence type="ECO:0000313" key="2">
    <source>
        <dbReference type="Proteomes" id="UP000779507"/>
    </source>
</evidence>
<proteinExistence type="predicted"/>
<dbReference type="RefSeq" id="WP_173810091.1">
    <property type="nucleotide sequence ID" value="NZ_JABSNP010000009.1"/>
</dbReference>
<keyword evidence="2" id="KW-1185">Reference proteome</keyword>
<sequence length="186" mass="20748">MIALPQPVQQVARPIGGRPQLAPPKVAAAIDDTAKANGVAWVPIAPTTATRKRLQHRCQRRGCGSPAGKKKALCSKHHHQALKARDIISYIYSARKQRAKARGKEWTITLANFRDWCQFTGYHREKGRTAASASIDRKDGRHGYHVWNIRSIPYGANSAKGSQNNGCWSQDAEGHYHFTEEEEPPF</sequence>
<dbReference type="EMBL" id="JABSNP010000009">
    <property type="protein sequence ID" value="NRT19358.1"/>
    <property type="molecule type" value="Genomic_DNA"/>
</dbReference>
<dbReference type="Proteomes" id="UP000779507">
    <property type="component" value="Unassembled WGS sequence"/>
</dbReference>
<gene>
    <name evidence="1" type="ORF">HNP98_002187</name>
</gene>